<organism evidence="11 12">
    <name type="scientific">Polynucleobacter wuianus</name>
    <dbReference type="NCBI Taxonomy" id="1743168"/>
    <lineage>
        <taxon>Bacteria</taxon>
        <taxon>Pseudomonadati</taxon>
        <taxon>Pseudomonadota</taxon>
        <taxon>Betaproteobacteria</taxon>
        <taxon>Burkholderiales</taxon>
        <taxon>Burkholderiaceae</taxon>
        <taxon>Polynucleobacter</taxon>
    </lineage>
</organism>
<dbReference type="PANTHER" id="PTHR11557">
    <property type="entry name" value="PORPHOBILINOGEN DEAMINASE"/>
    <property type="match status" value="1"/>
</dbReference>
<reference evidence="12" key="1">
    <citation type="submission" date="2016-05" db="EMBL/GenBank/DDBJ databases">
        <title>Polynucleobacter sp. QLW-P1FAT50C-4 genome.</title>
        <authorList>
            <person name="Hahn M.W."/>
        </authorList>
    </citation>
    <scope>NUCLEOTIDE SEQUENCE [LARGE SCALE GENOMIC DNA]</scope>
    <source>
        <strain evidence="12">QLW-P1FAT50C-4</strain>
    </source>
</reference>
<dbReference type="UniPathway" id="UPA00251">
    <property type="reaction ID" value="UER00319"/>
</dbReference>
<feature type="modified residue" description="S-(dipyrrolylmethanemethyl)cysteine" evidence="8">
    <location>
        <position position="256"/>
    </location>
</feature>
<dbReference type="PANTHER" id="PTHR11557:SF0">
    <property type="entry name" value="PORPHOBILINOGEN DEAMINASE"/>
    <property type="match status" value="1"/>
</dbReference>
<dbReference type="EC" id="2.5.1.61" evidence="8"/>
<evidence type="ECO:0000256" key="5">
    <source>
        <dbReference type="ARBA" id="ARBA00022679"/>
    </source>
</evidence>
<dbReference type="Pfam" id="PF03900">
    <property type="entry name" value="Porphobil_deamC"/>
    <property type="match status" value="1"/>
</dbReference>
<dbReference type="FunFam" id="3.40.190.10:FF:000004">
    <property type="entry name" value="Porphobilinogen deaminase"/>
    <property type="match status" value="1"/>
</dbReference>
<feature type="domain" description="Porphobilinogen deaminase N-terminal" evidence="9">
    <location>
        <begin position="20"/>
        <end position="227"/>
    </location>
</feature>
<evidence type="ECO:0000256" key="4">
    <source>
        <dbReference type="ARBA" id="ARBA00011245"/>
    </source>
</evidence>
<comment type="catalytic activity">
    <reaction evidence="7 8">
        <text>4 porphobilinogen + H2O = hydroxymethylbilane + 4 NH4(+)</text>
        <dbReference type="Rhea" id="RHEA:13185"/>
        <dbReference type="ChEBI" id="CHEBI:15377"/>
        <dbReference type="ChEBI" id="CHEBI:28938"/>
        <dbReference type="ChEBI" id="CHEBI:57845"/>
        <dbReference type="ChEBI" id="CHEBI:58126"/>
        <dbReference type="EC" id="2.5.1.61"/>
    </reaction>
</comment>
<gene>
    <name evidence="8" type="primary">hemC</name>
    <name evidence="11" type="ORF">A8O14_08285</name>
</gene>
<dbReference type="FunFam" id="3.40.190.10:FF:000005">
    <property type="entry name" value="Porphobilinogen deaminase"/>
    <property type="match status" value="1"/>
</dbReference>
<keyword evidence="12" id="KW-1185">Reference proteome</keyword>
<dbReference type="InterPro" id="IPR036803">
    <property type="entry name" value="Porphobilinogen_deaminase_C_sf"/>
</dbReference>
<accession>A0A191UGM5</accession>
<evidence type="ECO:0000313" key="12">
    <source>
        <dbReference type="Proteomes" id="UP000078463"/>
    </source>
</evidence>
<dbReference type="GO" id="GO:0006782">
    <property type="term" value="P:protoporphyrinogen IX biosynthetic process"/>
    <property type="evidence" value="ECO:0007669"/>
    <property type="project" value="UniProtKB-UniRule"/>
</dbReference>
<dbReference type="Pfam" id="PF01379">
    <property type="entry name" value="Porphobil_deam"/>
    <property type="match status" value="1"/>
</dbReference>
<dbReference type="GO" id="GO:0005737">
    <property type="term" value="C:cytoplasm"/>
    <property type="evidence" value="ECO:0007669"/>
    <property type="project" value="UniProtKB-UniRule"/>
</dbReference>
<dbReference type="Gene3D" id="3.40.190.10">
    <property type="entry name" value="Periplasmic binding protein-like II"/>
    <property type="match status" value="2"/>
</dbReference>
<dbReference type="PROSITE" id="PS00533">
    <property type="entry name" value="PORPHOBILINOGEN_DEAM"/>
    <property type="match status" value="1"/>
</dbReference>
<dbReference type="PIRSF" id="PIRSF001438">
    <property type="entry name" value="4pyrrol_synth_OHMeBilane_synth"/>
    <property type="match status" value="1"/>
</dbReference>
<comment type="similarity">
    <text evidence="3 8">Belongs to the HMBS family.</text>
</comment>
<comment type="subunit">
    <text evidence="4 8">Monomer.</text>
</comment>
<dbReference type="RefSeq" id="WP_068949078.1">
    <property type="nucleotide sequence ID" value="NZ_CP015922.1"/>
</dbReference>
<dbReference type="AlphaFoldDB" id="A0A191UGM5"/>
<dbReference type="CDD" id="cd13646">
    <property type="entry name" value="PBP2_EcHMBS_like"/>
    <property type="match status" value="1"/>
</dbReference>
<evidence type="ECO:0000256" key="1">
    <source>
        <dbReference type="ARBA" id="ARBA00002869"/>
    </source>
</evidence>
<comment type="cofactor">
    <cofactor evidence="8">
        <name>dipyrromethane</name>
        <dbReference type="ChEBI" id="CHEBI:60342"/>
    </cofactor>
    <text evidence="8">Binds 1 dipyrromethane group covalently.</text>
</comment>
<dbReference type="HAMAP" id="MF_00260">
    <property type="entry name" value="Porphobil_deam"/>
    <property type="match status" value="1"/>
</dbReference>
<dbReference type="SUPFAM" id="SSF54782">
    <property type="entry name" value="Porphobilinogen deaminase (hydroxymethylbilane synthase), C-terminal domain"/>
    <property type="match status" value="1"/>
</dbReference>
<comment type="pathway">
    <text evidence="2">Porphyrin-containing compound metabolism; protoporphyrin-IX biosynthesis; coproporphyrinogen-III from 5-aminolevulinate: step 2/4.</text>
</comment>
<dbReference type="InterPro" id="IPR022418">
    <property type="entry name" value="Porphobilinogen_deaminase_C"/>
</dbReference>
<dbReference type="GO" id="GO:0004418">
    <property type="term" value="F:hydroxymethylbilane synthase activity"/>
    <property type="evidence" value="ECO:0007669"/>
    <property type="project" value="UniProtKB-UniRule"/>
</dbReference>
<keyword evidence="6 8" id="KW-0627">Porphyrin biosynthesis</keyword>
<dbReference type="EMBL" id="CP015922">
    <property type="protein sequence ID" value="ANJ00072.1"/>
    <property type="molecule type" value="Genomic_DNA"/>
</dbReference>
<comment type="miscellaneous">
    <text evidence="8">The porphobilinogen subunits are added to the dipyrromethane group.</text>
</comment>
<proteinExistence type="inferred from homology"/>
<dbReference type="Gene3D" id="3.30.160.40">
    <property type="entry name" value="Porphobilinogen deaminase, C-terminal domain"/>
    <property type="match status" value="1"/>
</dbReference>
<keyword evidence="5 8" id="KW-0808">Transferase</keyword>
<evidence type="ECO:0000259" key="10">
    <source>
        <dbReference type="Pfam" id="PF03900"/>
    </source>
</evidence>
<dbReference type="KEGG" id="pwu:A8O14_08285"/>
<dbReference type="InterPro" id="IPR022417">
    <property type="entry name" value="Porphobilin_deaminase_N"/>
</dbReference>
<dbReference type="SUPFAM" id="SSF53850">
    <property type="entry name" value="Periplasmic binding protein-like II"/>
    <property type="match status" value="1"/>
</dbReference>
<dbReference type="InterPro" id="IPR022419">
    <property type="entry name" value="Porphobilin_deaminase_cofac_BS"/>
</dbReference>
<dbReference type="InterPro" id="IPR000860">
    <property type="entry name" value="HemC"/>
</dbReference>
<dbReference type="Proteomes" id="UP000078463">
    <property type="component" value="Chromosome"/>
</dbReference>
<name>A0A191UGM5_9BURK</name>
<evidence type="ECO:0000256" key="6">
    <source>
        <dbReference type="ARBA" id="ARBA00023244"/>
    </source>
</evidence>
<evidence type="ECO:0000313" key="11">
    <source>
        <dbReference type="EMBL" id="ANJ00072.1"/>
    </source>
</evidence>
<feature type="domain" description="Porphobilinogen deaminase C-terminal" evidence="10">
    <location>
        <begin position="240"/>
        <end position="312"/>
    </location>
</feature>
<evidence type="ECO:0000256" key="3">
    <source>
        <dbReference type="ARBA" id="ARBA00005638"/>
    </source>
</evidence>
<comment type="function">
    <text evidence="1 8">Tetrapolymerization of the monopyrrole PBG into the hydroxymethylbilane pre-uroporphyrinogen in several discrete steps.</text>
</comment>
<dbReference type="PRINTS" id="PR00151">
    <property type="entry name" value="PORPHBDMNASE"/>
</dbReference>
<protein>
    <recommendedName>
        <fullName evidence="8">Porphobilinogen deaminase</fullName>
        <shortName evidence="8">PBG</shortName>
        <ecNumber evidence="8">2.5.1.61</ecNumber>
    </recommendedName>
    <alternativeName>
        <fullName evidence="8">Hydroxymethylbilane synthase</fullName>
        <shortName evidence="8">HMBS</shortName>
    </alternativeName>
    <alternativeName>
        <fullName evidence="8">Pre-uroporphyrinogen synthase</fullName>
    </alternativeName>
</protein>
<dbReference type="STRING" id="1743168.A8O14_08285"/>
<evidence type="ECO:0000256" key="2">
    <source>
        <dbReference type="ARBA" id="ARBA00004735"/>
    </source>
</evidence>
<evidence type="ECO:0000259" key="9">
    <source>
        <dbReference type="Pfam" id="PF01379"/>
    </source>
</evidence>
<dbReference type="NCBIfam" id="TIGR00212">
    <property type="entry name" value="hemC"/>
    <property type="match status" value="1"/>
</dbReference>
<sequence length="325" mass="35197">MSQTLSFNPISSSLTAPKRLVIASRESRLAMWQAEHVRDCLKKLYPGCDVQILGMTTRGDQILDRALSKVGGKGLFVKELETALEDGRADLAVHSLKDVPMVMPEGFDLSCVMAREDARDAFVSNDYASLEDLPHGAIVGTSSLRRESVLRAKFPHLRIEPLRGNLDTRMSKLDKGEYQAIILAAAGLKRLGLESRIRAFLPYDPYTPAAGQGALGIETLSKHPNIKQWLAPLNDLPTLFAVSAERMVSRQLGGSCEVPLAAHAVWDQNQMNIRSFVASVDGKAICLANGTAQVRSVEDAEALGLAVAKNLLAQGAADLIPNVSK</sequence>
<evidence type="ECO:0000256" key="8">
    <source>
        <dbReference type="HAMAP-Rule" id="MF_00260"/>
    </source>
</evidence>
<evidence type="ECO:0000256" key="7">
    <source>
        <dbReference type="ARBA" id="ARBA00048169"/>
    </source>
</evidence>